<organism evidence="2 3">
    <name type="scientific">Skeletonema marinoi</name>
    <dbReference type="NCBI Taxonomy" id="267567"/>
    <lineage>
        <taxon>Eukaryota</taxon>
        <taxon>Sar</taxon>
        <taxon>Stramenopiles</taxon>
        <taxon>Ochrophyta</taxon>
        <taxon>Bacillariophyta</taxon>
        <taxon>Coscinodiscophyceae</taxon>
        <taxon>Thalassiosirophycidae</taxon>
        <taxon>Thalassiosirales</taxon>
        <taxon>Skeletonemataceae</taxon>
        <taxon>Skeletonema</taxon>
        <taxon>Skeletonema marinoi-dohrnii complex</taxon>
    </lineage>
</organism>
<dbReference type="AlphaFoldDB" id="A0AAD8YAM1"/>
<dbReference type="Proteomes" id="UP001224775">
    <property type="component" value="Unassembled WGS sequence"/>
</dbReference>
<sequence length="616" mass="69800">MNSTSTTAQRTSAQPIHLIIASNLSFAMTPSQRRRQRHSQEHDYADDYADISVGSQSVISALTTGTTSSMSTYSTANNNNGRKRRNNPRRARRREDDMSTINDDEDDTRESRSRYSSASSFDDDDMTIFSRYNRLTSTMTPNNTHGKNILTVSVFLIGCIMILNSSVQLQHEDYKNSKNAALSLIQQEQLISRNAHSLVSLPPGMIRGSATYDDGSSINEETERNLQWTWEPETVELREQQPLLPRPNVDHLKILSPQTNTNIAYDKPPNEPLSICGRPAAITPEQDQEIMTNFQSTCKPVGLNDPILLIEGVETFGRTGNNLIEFLHALERAQNEGMTVGIMIDSWVVPVITTMWMAIQNNDMDGWRQHMERTFCIKMLSQDDLSNYTNIIHMETRELFMYKTRQSLPDYVEFQTFHIRNLFRNYNTGVGMDIRHRDVNDMCTGINGLFGPDKQSSQIYSVIHSRNLEGYAGHELLGRVAKNSGCDPEAALNMEPEYIKAILEPIGMLNHPIVFLTDHQRPEILERLRADKDIGPLIHLVPDEASWVGGDITLGIMANAFIGNPASTFSGFIAKSRLALGFKGNYLFRAKNANGEWQEVCEERCVFWKRMLWNMA</sequence>
<evidence type="ECO:0000313" key="3">
    <source>
        <dbReference type="Proteomes" id="UP001224775"/>
    </source>
</evidence>
<feature type="compositionally biased region" description="Low complexity" evidence="1">
    <location>
        <begin position="66"/>
        <end position="80"/>
    </location>
</feature>
<keyword evidence="3" id="KW-1185">Reference proteome</keyword>
<accession>A0AAD8YAM1</accession>
<dbReference type="EMBL" id="JATAAI010000012">
    <property type="protein sequence ID" value="KAK1741982.1"/>
    <property type="molecule type" value="Genomic_DNA"/>
</dbReference>
<reference evidence="2" key="1">
    <citation type="submission" date="2023-06" db="EMBL/GenBank/DDBJ databases">
        <title>Survivors Of The Sea: Transcriptome response of Skeletonema marinoi to long-term dormancy.</title>
        <authorList>
            <person name="Pinder M.I.M."/>
            <person name="Kourtchenko O."/>
            <person name="Robertson E.K."/>
            <person name="Larsson T."/>
            <person name="Maumus F."/>
            <person name="Osuna-Cruz C.M."/>
            <person name="Vancaester E."/>
            <person name="Stenow R."/>
            <person name="Vandepoele K."/>
            <person name="Ploug H."/>
            <person name="Bruchert V."/>
            <person name="Godhe A."/>
            <person name="Topel M."/>
        </authorList>
    </citation>
    <scope>NUCLEOTIDE SEQUENCE</scope>
    <source>
        <strain evidence="2">R05AC</strain>
    </source>
</reference>
<proteinExistence type="predicted"/>
<gene>
    <name evidence="2" type="ORF">QTG54_007555</name>
</gene>
<comment type="caution">
    <text evidence="2">The sequence shown here is derived from an EMBL/GenBank/DDBJ whole genome shotgun (WGS) entry which is preliminary data.</text>
</comment>
<name>A0AAD8YAM1_9STRA</name>
<feature type="compositionally biased region" description="Basic residues" evidence="1">
    <location>
        <begin position="81"/>
        <end position="92"/>
    </location>
</feature>
<dbReference type="Gene3D" id="3.40.50.11350">
    <property type="match status" value="1"/>
</dbReference>
<feature type="region of interest" description="Disordered" evidence="1">
    <location>
        <begin position="66"/>
        <end position="120"/>
    </location>
</feature>
<protein>
    <submittedName>
        <fullName evidence="2">Uncharacterized protein</fullName>
    </submittedName>
</protein>
<evidence type="ECO:0000313" key="2">
    <source>
        <dbReference type="EMBL" id="KAK1741982.1"/>
    </source>
</evidence>
<evidence type="ECO:0000256" key="1">
    <source>
        <dbReference type="SAM" id="MobiDB-lite"/>
    </source>
</evidence>